<reference evidence="1 2" key="1">
    <citation type="journal article" date="2006" name="Science">
        <title>Phytophthora genome sequences uncover evolutionary origins and mechanisms of pathogenesis.</title>
        <authorList>
            <person name="Tyler B.M."/>
            <person name="Tripathy S."/>
            <person name="Zhang X."/>
            <person name="Dehal P."/>
            <person name="Jiang R.H."/>
            <person name="Aerts A."/>
            <person name="Arredondo F.D."/>
            <person name="Baxter L."/>
            <person name="Bensasson D."/>
            <person name="Beynon J.L."/>
            <person name="Chapman J."/>
            <person name="Damasceno C.M."/>
            <person name="Dorrance A.E."/>
            <person name="Dou D."/>
            <person name="Dickerman A.W."/>
            <person name="Dubchak I.L."/>
            <person name="Garbelotto M."/>
            <person name="Gijzen M."/>
            <person name="Gordon S.G."/>
            <person name="Govers F."/>
            <person name="Grunwald N.J."/>
            <person name="Huang W."/>
            <person name="Ivors K.L."/>
            <person name="Jones R.W."/>
            <person name="Kamoun S."/>
            <person name="Krampis K."/>
            <person name="Lamour K.H."/>
            <person name="Lee M.K."/>
            <person name="McDonald W.H."/>
            <person name="Medina M."/>
            <person name="Meijer H.J."/>
            <person name="Nordberg E.K."/>
            <person name="Maclean D.J."/>
            <person name="Ospina-Giraldo M.D."/>
            <person name="Morris P.F."/>
            <person name="Phuntumart V."/>
            <person name="Putnam N.H."/>
            <person name="Rash S."/>
            <person name="Rose J.K."/>
            <person name="Sakihama Y."/>
            <person name="Salamov A.A."/>
            <person name="Savidor A."/>
            <person name="Scheuring C.F."/>
            <person name="Smith B.M."/>
            <person name="Sobral B.W."/>
            <person name="Terry A."/>
            <person name="Torto-Alalibo T.A."/>
            <person name="Win J."/>
            <person name="Xu Z."/>
            <person name="Zhang H."/>
            <person name="Grigoriev I.V."/>
            <person name="Rokhsar D.S."/>
            <person name="Boore J.L."/>
        </authorList>
    </citation>
    <scope>NUCLEOTIDE SEQUENCE [LARGE SCALE GENOMIC DNA]</scope>
    <source>
        <strain evidence="1 2">P6497</strain>
    </source>
</reference>
<dbReference type="EMBL" id="JH159152">
    <property type="protein sequence ID" value="EGZ24383.1"/>
    <property type="molecule type" value="Genomic_DNA"/>
</dbReference>
<evidence type="ECO:0000313" key="1">
    <source>
        <dbReference type="EMBL" id="EGZ24383.1"/>
    </source>
</evidence>
<name>G4YV84_PHYSP</name>
<dbReference type="RefSeq" id="XP_009519671.1">
    <property type="nucleotide sequence ID" value="XM_009521376.1"/>
</dbReference>
<dbReference type="STRING" id="1094619.G4YV84"/>
<accession>G4YV84</accession>
<sequence length="211" mass="23225">MTWQLFEKFVALYRCVKSVAYCGAPVSLSEFHVGARFGWIAGIGIGEQHARKVVEAIKQYPTKSSAIARAIAGGNGVSISTDRGEVDIHEMDSIVINGTSAPAGDLFSLVQLIIGDQQQAPCNEVLQCKLLQSKRKITAEMYEEEMQKAVDQNVDVFLLITAAEADSFPLPPRCGLVSKSEFDEYFGLFACRAYRSFQAPNINFASYHELC</sequence>
<gene>
    <name evidence="1" type="ORF">PHYSODRAFT_325506</name>
</gene>
<dbReference type="InParanoid" id="G4YV84"/>
<dbReference type="KEGG" id="psoj:PHYSODRAFT_325506"/>
<keyword evidence="2" id="KW-1185">Reference proteome</keyword>
<dbReference type="GeneID" id="20645268"/>
<organism evidence="1 2">
    <name type="scientific">Phytophthora sojae (strain P6497)</name>
    <name type="common">Soybean stem and root rot agent</name>
    <name type="synonym">Phytophthora megasperma f. sp. glycines</name>
    <dbReference type="NCBI Taxonomy" id="1094619"/>
    <lineage>
        <taxon>Eukaryota</taxon>
        <taxon>Sar</taxon>
        <taxon>Stramenopiles</taxon>
        <taxon>Oomycota</taxon>
        <taxon>Peronosporomycetes</taxon>
        <taxon>Peronosporales</taxon>
        <taxon>Peronosporaceae</taxon>
        <taxon>Phytophthora</taxon>
    </lineage>
</organism>
<proteinExistence type="predicted"/>
<dbReference type="AlphaFoldDB" id="G4YV84"/>
<dbReference type="Proteomes" id="UP000002640">
    <property type="component" value="Unassembled WGS sequence"/>
</dbReference>
<protein>
    <submittedName>
        <fullName evidence="1">Uncharacterized protein</fullName>
    </submittedName>
</protein>
<evidence type="ECO:0000313" key="2">
    <source>
        <dbReference type="Proteomes" id="UP000002640"/>
    </source>
</evidence>